<dbReference type="EMBL" id="ABXP02000042">
    <property type="protein sequence ID" value="KKC30246.1"/>
    <property type="molecule type" value="Genomic_DNA"/>
</dbReference>
<reference evidence="1 2" key="1">
    <citation type="submission" date="2008-07" db="EMBL/GenBank/DDBJ databases">
        <authorList>
            <person name="Gonzalez J."/>
            <person name="Sokolova T."/>
            <person name="Ferriera S."/>
            <person name="Johnson J."/>
            <person name="Kravitz S."/>
            <person name="Beeson K."/>
            <person name="Sutton G."/>
            <person name="Rogers Y.-H."/>
            <person name="Friedman R."/>
            <person name="Frazier M."/>
            <person name="Venter J.C."/>
        </authorList>
    </citation>
    <scope>NUCLEOTIDE SEQUENCE [LARGE SCALE GENOMIC DNA]</scope>
    <source>
        <strain evidence="1 2">DSM 12653</strain>
    </source>
</reference>
<gene>
    <name evidence="1" type="ORF">CDSM653_00725</name>
</gene>
<organism evidence="1 2">
    <name type="scientific">Caldanaerobacter subterraneus subsp. pacificus DSM 12653</name>
    <dbReference type="NCBI Taxonomy" id="391606"/>
    <lineage>
        <taxon>Bacteria</taxon>
        <taxon>Bacillati</taxon>
        <taxon>Bacillota</taxon>
        <taxon>Clostridia</taxon>
        <taxon>Thermoanaerobacterales</taxon>
        <taxon>Thermoanaerobacteraceae</taxon>
        <taxon>Caldanaerobacter</taxon>
    </lineage>
</organism>
<accession>A0A0F5PPC7</accession>
<evidence type="ECO:0000313" key="1">
    <source>
        <dbReference type="EMBL" id="KKC30246.1"/>
    </source>
</evidence>
<proteinExistence type="predicted"/>
<sequence length="32" mass="3904">MAKSIEFNKIEKFLTDLDTKRKQFIFSQKVRI</sequence>
<protein>
    <submittedName>
        <fullName evidence="1">Uncharacterized protein</fullName>
    </submittedName>
</protein>
<reference evidence="1 2" key="2">
    <citation type="journal article" date="2015" name="BMC Genomics">
        <title>Analysis of three genomes within the thermophilic bacterial species Caldanaerobacter subterraneus with a focus on carbon monoxide dehydrogenase evolution and hydrolase diversity.</title>
        <authorList>
            <person name="Sant'Anna F.H."/>
            <person name="Lebedinsky A.V."/>
            <person name="Sokolova T.G."/>
            <person name="Robb F.T."/>
            <person name="Gonzalez J.M."/>
        </authorList>
    </citation>
    <scope>NUCLEOTIDE SEQUENCE [LARGE SCALE GENOMIC DNA]</scope>
    <source>
        <strain evidence="1 2">DSM 12653</strain>
    </source>
</reference>
<evidence type="ECO:0000313" key="2">
    <source>
        <dbReference type="Proteomes" id="UP000010146"/>
    </source>
</evidence>
<reference evidence="2" key="3">
    <citation type="submission" date="2015-02" db="EMBL/GenBank/DDBJ databases">
        <title>Genome analysis of three genomes within the thermophilic hydrogenogenic bacterial species Caldanaerobacter subterraneus.</title>
        <authorList>
            <person name="Sant'Anna F.H."/>
            <person name="Lebedinsky A."/>
            <person name="Sokolova T."/>
            <person name="Robb F.T."/>
            <person name="Gonzalez J.M."/>
        </authorList>
    </citation>
    <scope>NUCLEOTIDE SEQUENCE [LARGE SCALE GENOMIC DNA]</scope>
    <source>
        <strain evidence="2">DSM 12653</strain>
    </source>
</reference>
<dbReference type="AlphaFoldDB" id="A0A0F5PPC7"/>
<comment type="caution">
    <text evidence="1">The sequence shown here is derived from an EMBL/GenBank/DDBJ whole genome shotgun (WGS) entry which is preliminary data.</text>
</comment>
<dbReference type="Proteomes" id="UP000010146">
    <property type="component" value="Unassembled WGS sequence"/>
</dbReference>
<name>A0A0F5PPC7_9THEO</name>